<keyword evidence="1" id="KW-0732">Signal</keyword>
<dbReference type="EMBL" id="JACHGR010000010">
    <property type="protein sequence ID" value="MBB6056824.1"/>
    <property type="molecule type" value="Genomic_DNA"/>
</dbReference>
<dbReference type="InterPro" id="IPR011460">
    <property type="entry name" value="Lcl_C"/>
</dbReference>
<dbReference type="PANTHER" id="PTHR35812">
    <property type="entry name" value="LIPOPROTEIN"/>
    <property type="match status" value="1"/>
</dbReference>
<evidence type="ECO:0000313" key="4">
    <source>
        <dbReference type="Proteomes" id="UP000585721"/>
    </source>
</evidence>
<name>A0A841GCE5_9GAMM</name>
<evidence type="ECO:0000313" key="3">
    <source>
        <dbReference type="EMBL" id="MBB6056824.1"/>
    </source>
</evidence>
<accession>A0A841GCE5</accession>
<evidence type="ECO:0000256" key="1">
    <source>
        <dbReference type="SAM" id="SignalP"/>
    </source>
</evidence>
<dbReference type="Proteomes" id="UP000585721">
    <property type="component" value="Unassembled WGS sequence"/>
</dbReference>
<organism evidence="3 4">
    <name type="scientific">Tolumonas osonensis</name>
    <dbReference type="NCBI Taxonomy" id="675874"/>
    <lineage>
        <taxon>Bacteria</taxon>
        <taxon>Pseudomonadati</taxon>
        <taxon>Pseudomonadota</taxon>
        <taxon>Gammaproteobacteria</taxon>
        <taxon>Aeromonadales</taxon>
        <taxon>Aeromonadaceae</taxon>
        <taxon>Tolumonas</taxon>
    </lineage>
</organism>
<evidence type="ECO:0000259" key="2">
    <source>
        <dbReference type="Pfam" id="PF07603"/>
    </source>
</evidence>
<dbReference type="RefSeq" id="WP_188027544.1">
    <property type="nucleotide sequence ID" value="NZ_JACHGR010000010.1"/>
</dbReference>
<reference evidence="3 4" key="1">
    <citation type="submission" date="2020-08" db="EMBL/GenBank/DDBJ databases">
        <title>Genomic Encyclopedia of Type Strains, Phase IV (KMG-IV): sequencing the most valuable type-strain genomes for metagenomic binning, comparative biology and taxonomic classification.</title>
        <authorList>
            <person name="Goeker M."/>
        </authorList>
    </citation>
    <scope>NUCLEOTIDE SEQUENCE [LARGE SCALE GENOMIC DNA]</scope>
    <source>
        <strain evidence="3 4">DSM 22975</strain>
    </source>
</reference>
<keyword evidence="4" id="KW-1185">Reference proteome</keyword>
<comment type="caution">
    <text evidence="3">The sequence shown here is derived from an EMBL/GenBank/DDBJ whole genome shotgun (WGS) entry which is preliminary data.</text>
</comment>
<dbReference type="AlphaFoldDB" id="A0A841GCE5"/>
<feature type="chain" id="PRO_5032759859" description="Lcl C-terminal domain-containing protein" evidence="1">
    <location>
        <begin position="22"/>
        <end position="173"/>
    </location>
</feature>
<proteinExistence type="predicted"/>
<protein>
    <recommendedName>
        <fullName evidence="2">Lcl C-terminal domain-containing protein</fullName>
    </recommendedName>
</protein>
<feature type="signal peptide" evidence="1">
    <location>
        <begin position="1"/>
        <end position="21"/>
    </location>
</feature>
<gene>
    <name evidence="3" type="ORF">HNR75_002771</name>
</gene>
<dbReference type="Pfam" id="PF07603">
    <property type="entry name" value="Lcl_C"/>
    <property type="match status" value="1"/>
</dbReference>
<sequence>MKHLSGLLFGLLASHVLSVSAQTCDYEHTPVDTPDARYQIDNDGTVTDLNTHLMWQICPAGLSGKDCTNGKATEMNWQQALLYAEEQRGKKLAGYNDWRLPTVKELRTLSNRQCNYPAVNIHAFPNTPSYWYWSISPVISDGAYAWGIASDYGYDSWSNKLNKGLIRLVRTIR</sequence>
<feature type="domain" description="Lcl C-terminal" evidence="2">
    <location>
        <begin position="44"/>
        <end position="170"/>
    </location>
</feature>
<dbReference type="PANTHER" id="PTHR35812:SF1">
    <property type="entry name" value="LIPOPROTEIN"/>
    <property type="match status" value="1"/>
</dbReference>